<dbReference type="STRING" id="13706.A0A1X2HC07"/>
<dbReference type="Pfam" id="PF00067">
    <property type="entry name" value="p450"/>
    <property type="match status" value="1"/>
</dbReference>
<evidence type="ECO:0000313" key="8">
    <source>
        <dbReference type="Proteomes" id="UP000242180"/>
    </source>
</evidence>
<dbReference type="GO" id="GO:0020037">
    <property type="term" value="F:heme binding"/>
    <property type="evidence" value="ECO:0007669"/>
    <property type="project" value="InterPro"/>
</dbReference>
<dbReference type="AlphaFoldDB" id="A0A1X2HC07"/>
<dbReference type="InParanoid" id="A0A1X2HC07"/>
<evidence type="ECO:0000256" key="6">
    <source>
        <dbReference type="RuleBase" id="RU000461"/>
    </source>
</evidence>
<comment type="caution">
    <text evidence="7">The sequence shown here is derived from an EMBL/GenBank/DDBJ whole genome shotgun (WGS) entry which is preliminary data.</text>
</comment>
<keyword evidence="5 6" id="KW-0349">Heme</keyword>
<dbReference type="PROSITE" id="PS00086">
    <property type="entry name" value="CYTOCHROME_P450"/>
    <property type="match status" value="1"/>
</dbReference>
<gene>
    <name evidence="7" type="ORF">BCR43DRAFT_439550</name>
</gene>
<dbReference type="OMA" id="EIMEEWI"/>
<dbReference type="GO" id="GO:0005506">
    <property type="term" value="F:iron ion binding"/>
    <property type="evidence" value="ECO:0007669"/>
    <property type="project" value="InterPro"/>
</dbReference>
<evidence type="ECO:0000256" key="3">
    <source>
        <dbReference type="ARBA" id="ARBA00022723"/>
    </source>
</evidence>
<proteinExistence type="inferred from homology"/>
<name>A0A1X2HC07_SYNRA</name>
<dbReference type="OrthoDB" id="1470350at2759"/>
<dbReference type="PRINTS" id="PR00463">
    <property type="entry name" value="EP450I"/>
</dbReference>
<dbReference type="Proteomes" id="UP000242180">
    <property type="component" value="Unassembled WGS sequence"/>
</dbReference>
<dbReference type="EMBL" id="MCGN01000005">
    <property type="protein sequence ID" value="ORY96302.1"/>
    <property type="molecule type" value="Genomic_DNA"/>
</dbReference>
<evidence type="ECO:0000256" key="2">
    <source>
        <dbReference type="ARBA" id="ARBA00010617"/>
    </source>
</evidence>
<dbReference type="GO" id="GO:0016705">
    <property type="term" value="F:oxidoreductase activity, acting on paired donors, with incorporation or reduction of molecular oxygen"/>
    <property type="evidence" value="ECO:0007669"/>
    <property type="project" value="InterPro"/>
</dbReference>
<dbReference type="InterPro" id="IPR050121">
    <property type="entry name" value="Cytochrome_P450_monoxygenase"/>
</dbReference>
<dbReference type="PANTHER" id="PTHR24305:SF166">
    <property type="entry name" value="CYTOCHROME P450 12A4, MITOCHONDRIAL-RELATED"/>
    <property type="match status" value="1"/>
</dbReference>
<comment type="cofactor">
    <cofactor evidence="1 5">
        <name>heme</name>
        <dbReference type="ChEBI" id="CHEBI:30413"/>
    </cofactor>
</comment>
<organism evidence="7 8">
    <name type="scientific">Syncephalastrum racemosum</name>
    <name type="common">Filamentous fungus</name>
    <dbReference type="NCBI Taxonomy" id="13706"/>
    <lineage>
        <taxon>Eukaryota</taxon>
        <taxon>Fungi</taxon>
        <taxon>Fungi incertae sedis</taxon>
        <taxon>Mucoromycota</taxon>
        <taxon>Mucoromycotina</taxon>
        <taxon>Mucoromycetes</taxon>
        <taxon>Mucorales</taxon>
        <taxon>Syncephalastraceae</taxon>
        <taxon>Syncephalastrum</taxon>
    </lineage>
</organism>
<evidence type="ECO:0000313" key="7">
    <source>
        <dbReference type="EMBL" id="ORY96302.1"/>
    </source>
</evidence>
<dbReference type="InterPro" id="IPR002401">
    <property type="entry name" value="Cyt_P450_E_grp-I"/>
</dbReference>
<reference evidence="7 8" key="1">
    <citation type="submission" date="2016-07" db="EMBL/GenBank/DDBJ databases">
        <title>Pervasive Adenine N6-methylation of Active Genes in Fungi.</title>
        <authorList>
            <consortium name="DOE Joint Genome Institute"/>
            <person name="Mondo S.J."/>
            <person name="Dannebaum R.O."/>
            <person name="Kuo R.C."/>
            <person name="Labutti K."/>
            <person name="Haridas S."/>
            <person name="Kuo A."/>
            <person name="Salamov A."/>
            <person name="Ahrendt S.R."/>
            <person name="Lipzen A."/>
            <person name="Sullivan W."/>
            <person name="Andreopoulos W.B."/>
            <person name="Clum A."/>
            <person name="Lindquist E."/>
            <person name="Daum C."/>
            <person name="Ramamoorthy G.K."/>
            <person name="Gryganskyi A."/>
            <person name="Culley D."/>
            <person name="Magnuson J.K."/>
            <person name="James T.Y."/>
            <person name="O'Malley M.A."/>
            <person name="Stajich J.E."/>
            <person name="Spatafora J.W."/>
            <person name="Visel A."/>
            <person name="Grigoriev I.V."/>
        </authorList>
    </citation>
    <scope>NUCLEOTIDE SEQUENCE [LARGE SCALE GENOMIC DNA]</scope>
    <source>
        <strain evidence="7 8">NRRL 2496</strain>
    </source>
</reference>
<evidence type="ECO:0000256" key="4">
    <source>
        <dbReference type="ARBA" id="ARBA00023004"/>
    </source>
</evidence>
<keyword evidence="6" id="KW-0560">Oxidoreductase</keyword>
<comment type="similarity">
    <text evidence="2 6">Belongs to the cytochrome P450 family.</text>
</comment>
<feature type="binding site" description="axial binding residue" evidence="5">
    <location>
        <position position="349"/>
    </location>
    <ligand>
        <name>heme</name>
        <dbReference type="ChEBI" id="CHEBI:30413"/>
    </ligand>
    <ligandPart>
        <name>Fe</name>
        <dbReference type="ChEBI" id="CHEBI:18248"/>
    </ligandPart>
</feature>
<dbReference type="PANTHER" id="PTHR24305">
    <property type="entry name" value="CYTOCHROME P450"/>
    <property type="match status" value="1"/>
</dbReference>
<sequence>MSEQEGNLISRFVFGPNIVVLNGAAWKKHRQIANPAFQRAMPVRLFAELSHTMFKVMDREVESGPVEIHDVLVRWTLQVLGLSMFGFDFDALENEGSTWVKRYNNINRSLFDMKYIFFPFLDRYCLSMLPKRRAVHDELTQFLQFLESIIDQKRAALEKGTKDASVPDSERDLLELMLESEQTTRGKLTNEELLSDLCVFFMAGHESTANALSFAIYYLAVHPDVQEKARQEAIDHFGDGNEDIFPTAEETKNMPYLNAVIKETLRIAPPATSILVRHLTEEMDIGGTVYPRQTRVVFDIHEMHHNPKYWSDPDVFKPDRFLPGGEAEQLAAKGDSMAWNPFSNGARQCIGANFSLAEQRIMLPLLCKFTNAFRKYA</sequence>
<dbReference type="GO" id="GO:0004497">
    <property type="term" value="F:monooxygenase activity"/>
    <property type="evidence" value="ECO:0007669"/>
    <property type="project" value="UniProtKB-KW"/>
</dbReference>
<keyword evidence="8" id="KW-1185">Reference proteome</keyword>
<evidence type="ECO:0000256" key="1">
    <source>
        <dbReference type="ARBA" id="ARBA00001971"/>
    </source>
</evidence>
<dbReference type="PRINTS" id="PR00385">
    <property type="entry name" value="P450"/>
</dbReference>
<protein>
    <submittedName>
        <fullName evidence="7">Cytochrome P450</fullName>
    </submittedName>
</protein>
<dbReference type="InterPro" id="IPR017972">
    <property type="entry name" value="Cyt_P450_CS"/>
</dbReference>
<dbReference type="InterPro" id="IPR001128">
    <property type="entry name" value="Cyt_P450"/>
</dbReference>
<dbReference type="SUPFAM" id="SSF48264">
    <property type="entry name" value="Cytochrome P450"/>
    <property type="match status" value="1"/>
</dbReference>
<dbReference type="Gene3D" id="1.10.630.10">
    <property type="entry name" value="Cytochrome P450"/>
    <property type="match status" value="1"/>
</dbReference>
<keyword evidence="3 5" id="KW-0479">Metal-binding</keyword>
<accession>A0A1X2HC07</accession>
<keyword evidence="4 5" id="KW-0408">Iron</keyword>
<keyword evidence="6" id="KW-0503">Monooxygenase</keyword>
<dbReference type="InterPro" id="IPR036396">
    <property type="entry name" value="Cyt_P450_sf"/>
</dbReference>
<evidence type="ECO:0000256" key="5">
    <source>
        <dbReference type="PIRSR" id="PIRSR602401-1"/>
    </source>
</evidence>